<evidence type="ECO:0000313" key="2">
    <source>
        <dbReference type="Proteomes" id="UP000663848"/>
    </source>
</evidence>
<feature type="non-terminal residue" evidence="1">
    <location>
        <position position="1"/>
    </location>
</feature>
<evidence type="ECO:0000313" key="1">
    <source>
        <dbReference type="EMBL" id="CAF5014501.1"/>
    </source>
</evidence>
<organism evidence="1 2">
    <name type="scientific">Rotaria socialis</name>
    <dbReference type="NCBI Taxonomy" id="392032"/>
    <lineage>
        <taxon>Eukaryota</taxon>
        <taxon>Metazoa</taxon>
        <taxon>Spiralia</taxon>
        <taxon>Gnathifera</taxon>
        <taxon>Rotifera</taxon>
        <taxon>Eurotatoria</taxon>
        <taxon>Bdelloidea</taxon>
        <taxon>Philodinida</taxon>
        <taxon>Philodinidae</taxon>
        <taxon>Rotaria</taxon>
    </lineage>
</organism>
<accession>A0A822BA20</accession>
<name>A0A822BA20_9BILA</name>
<comment type="caution">
    <text evidence="1">The sequence shown here is derived from an EMBL/GenBank/DDBJ whole genome shotgun (WGS) entry which is preliminary data.</text>
</comment>
<feature type="non-terminal residue" evidence="1">
    <location>
        <position position="173"/>
    </location>
</feature>
<dbReference type="EMBL" id="CAJOBR010036658">
    <property type="protein sequence ID" value="CAF5014501.1"/>
    <property type="molecule type" value="Genomic_DNA"/>
</dbReference>
<dbReference type="Proteomes" id="UP000663848">
    <property type="component" value="Unassembled WGS sequence"/>
</dbReference>
<reference evidence="1" key="1">
    <citation type="submission" date="2021-02" db="EMBL/GenBank/DDBJ databases">
        <authorList>
            <person name="Nowell W R."/>
        </authorList>
    </citation>
    <scope>NUCLEOTIDE SEQUENCE</scope>
</reference>
<protein>
    <submittedName>
        <fullName evidence="1">Uncharacterized protein</fullName>
    </submittedName>
</protein>
<proteinExistence type="predicted"/>
<gene>
    <name evidence="1" type="ORF">QYT958_LOCUS39389</name>
</gene>
<sequence>KKQKNKFTYDNLIQQFALLLFILGGRNCYEFLRLNLPAALPHVSNVELLMRNNEQKILECEFRFQLIKEYCKSNNCNYVFSSEDATRCISRIDYDAQSDSFIGFSSCLVNGLPQPNFFQTNKFDELKLWFGTFDKSAYINLHMIQSVAPSSPPFILSTYGSNNKATATDVLKR</sequence>
<dbReference type="AlphaFoldDB" id="A0A822BA20"/>